<comment type="caution">
    <text evidence="1">The sequence shown here is derived from an EMBL/GenBank/DDBJ whole genome shotgun (WGS) entry which is preliminary data.</text>
</comment>
<dbReference type="RefSeq" id="WP_132206933.1">
    <property type="nucleotide sequence ID" value="NZ_SLWN01000001.1"/>
</dbReference>
<dbReference type="EMBL" id="SLWN01000001">
    <property type="protein sequence ID" value="TCO35206.1"/>
    <property type="molecule type" value="Genomic_DNA"/>
</dbReference>
<dbReference type="InterPro" id="IPR023393">
    <property type="entry name" value="START-like_dom_sf"/>
</dbReference>
<evidence type="ECO:0000313" key="2">
    <source>
        <dbReference type="Proteomes" id="UP000294508"/>
    </source>
</evidence>
<organism evidence="1 2">
    <name type="scientific">Kribbella steppae</name>
    <dbReference type="NCBI Taxonomy" id="2512223"/>
    <lineage>
        <taxon>Bacteria</taxon>
        <taxon>Bacillati</taxon>
        <taxon>Actinomycetota</taxon>
        <taxon>Actinomycetes</taxon>
        <taxon>Propionibacteriales</taxon>
        <taxon>Kribbellaceae</taxon>
        <taxon>Kribbella</taxon>
    </lineage>
</organism>
<proteinExistence type="predicted"/>
<dbReference type="AlphaFoldDB" id="A0A4R2HVR9"/>
<dbReference type="Proteomes" id="UP000294508">
    <property type="component" value="Unassembled WGS sequence"/>
</dbReference>
<sequence>MDSRRGSVFGTEDGRVAIRFVRLVPHPPEQVWRAITDPAQLAEWFPAVVELDRPAGSELFFGVTEQQRQRFGMADDPAGTPNGRMLRNEPPSVLEYEWAGEILTWKITGTAGGSRLVFTNVLTDPEAGAPAAAGWEAGLEVVEAQLDGKPVTWNPLDRAEELAALYTG</sequence>
<dbReference type="Pfam" id="PF10604">
    <property type="entry name" value="Polyketide_cyc2"/>
    <property type="match status" value="1"/>
</dbReference>
<gene>
    <name evidence="1" type="ORF">EV652_10185</name>
</gene>
<dbReference type="OrthoDB" id="8117292at2"/>
<protein>
    <submittedName>
        <fullName evidence="1">Uncharacterized protein YndB with AHSA1/START domain</fullName>
    </submittedName>
</protein>
<reference evidence="1 2" key="1">
    <citation type="journal article" date="2015" name="Stand. Genomic Sci.">
        <title>Genomic Encyclopedia of Bacterial and Archaeal Type Strains, Phase III: the genomes of soil and plant-associated and newly described type strains.</title>
        <authorList>
            <person name="Whitman W.B."/>
            <person name="Woyke T."/>
            <person name="Klenk H.P."/>
            <person name="Zhou Y."/>
            <person name="Lilburn T.G."/>
            <person name="Beck B.J."/>
            <person name="De Vos P."/>
            <person name="Vandamme P."/>
            <person name="Eisen J.A."/>
            <person name="Garrity G."/>
            <person name="Hugenholtz P."/>
            <person name="Kyrpides N.C."/>
        </authorList>
    </citation>
    <scope>NUCLEOTIDE SEQUENCE [LARGE SCALE GENOMIC DNA]</scope>
    <source>
        <strain evidence="1 2">VKM Ac-2572</strain>
    </source>
</reference>
<dbReference type="Gene3D" id="3.30.530.20">
    <property type="match status" value="1"/>
</dbReference>
<accession>A0A4R2HVR9</accession>
<keyword evidence="2" id="KW-1185">Reference proteome</keyword>
<name>A0A4R2HVR9_9ACTN</name>
<evidence type="ECO:0000313" key="1">
    <source>
        <dbReference type="EMBL" id="TCO35206.1"/>
    </source>
</evidence>
<dbReference type="InterPro" id="IPR019587">
    <property type="entry name" value="Polyketide_cyclase/dehydratase"/>
</dbReference>
<dbReference type="SUPFAM" id="SSF55961">
    <property type="entry name" value="Bet v1-like"/>
    <property type="match status" value="1"/>
</dbReference>